<dbReference type="Pfam" id="PF03399">
    <property type="entry name" value="SAC3_GANP"/>
    <property type="match status" value="1"/>
</dbReference>
<keyword evidence="1" id="KW-0175">Coiled coil</keyword>
<reference evidence="4" key="1">
    <citation type="submission" date="2021-01" db="EMBL/GenBank/DDBJ databases">
        <title>Metabolic potential, ecology and presence of endohyphal bacteria is reflected in genomic diversity of Mucoromycotina.</title>
        <authorList>
            <person name="Muszewska A."/>
            <person name="Okrasinska A."/>
            <person name="Steczkiewicz K."/>
            <person name="Drgas O."/>
            <person name="Orlowska M."/>
            <person name="Perlinska-Lenart U."/>
            <person name="Aleksandrzak-Piekarczyk T."/>
            <person name="Szatraj K."/>
            <person name="Zielenkiewicz U."/>
            <person name="Pilsyk S."/>
            <person name="Malc E."/>
            <person name="Mieczkowski P."/>
            <person name="Kruszewska J.S."/>
            <person name="Biernat P."/>
            <person name="Pawlowska J."/>
        </authorList>
    </citation>
    <scope>NUCLEOTIDE SEQUENCE</scope>
    <source>
        <strain evidence="4">WA0000018081</strain>
    </source>
</reference>
<evidence type="ECO:0000313" key="5">
    <source>
        <dbReference type="Proteomes" id="UP000613177"/>
    </source>
</evidence>
<dbReference type="PANTHER" id="PTHR12436">
    <property type="entry name" value="80 KDA MCM3-ASSOCIATED PROTEIN"/>
    <property type="match status" value="1"/>
</dbReference>
<comment type="caution">
    <text evidence="4">The sequence shown here is derived from an EMBL/GenBank/DDBJ whole genome shotgun (WGS) entry which is preliminary data.</text>
</comment>
<organism evidence="4 5">
    <name type="scientific">Thamnidium elegans</name>
    <dbReference type="NCBI Taxonomy" id="101142"/>
    <lineage>
        <taxon>Eukaryota</taxon>
        <taxon>Fungi</taxon>
        <taxon>Fungi incertae sedis</taxon>
        <taxon>Mucoromycota</taxon>
        <taxon>Mucoromycotina</taxon>
        <taxon>Mucoromycetes</taxon>
        <taxon>Mucorales</taxon>
        <taxon>Mucorineae</taxon>
        <taxon>Mucoraceae</taxon>
        <taxon>Thamnidium</taxon>
    </lineage>
</organism>
<keyword evidence="5" id="KW-1185">Reference proteome</keyword>
<dbReference type="Gene3D" id="1.25.40.990">
    <property type="match status" value="1"/>
</dbReference>
<gene>
    <name evidence="4" type="ORF">INT48_002596</name>
</gene>
<dbReference type="EMBL" id="JAEPRE010000001">
    <property type="protein sequence ID" value="KAG2238029.1"/>
    <property type="molecule type" value="Genomic_DNA"/>
</dbReference>
<feature type="region of interest" description="Disordered" evidence="2">
    <location>
        <begin position="20"/>
        <end position="45"/>
    </location>
</feature>
<proteinExistence type="predicted"/>
<evidence type="ECO:0000259" key="3">
    <source>
        <dbReference type="Pfam" id="PF03399"/>
    </source>
</evidence>
<protein>
    <recommendedName>
        <fullName evidence="3">SAC3/GANP/THP3 conserved domain-containing protein</fullName>
    </recommendedName>
</protein>
<dbReference type="PANTHER" id="PTHR12436:SF3">
    <property type="entry name" value="GERMINAL-CENTER ASSOCIATED NUCLEAR PROTEIN"/>
    <property type="match status" value="1"/>
</dbReference>
<dbReference type="AlphaFoldDB" id="A0A8H7W4B6"/>
<name>A0A8H7W4B6_9FUNG</name>
<accession>A0A8H7W4B6</accession>
<dbReference type="GO" id="GO:0070390">
    <property type="term" value="C:transcription export complex 2"/>
    <property type="evidence" value="ECO:0007669"/>
    <property type="project" value="TreeGrafter"/>
</dbReference>
<feature type="compositionally biased region" description="Polar residues" evidence="2">
    <location>
        <begin position="221"/>
        <end position="273"/>
    </location>
</feature>
<feature type="coiled-coil region" evidence="1">
    <location>
        <begin position="845"/>
        <end position="931"/>
    </location>
</feature>
<sequence length="1267" mass="144923">MEGNVFNRNAGLGAFNSAFASKSPQPFNQPFNEPGSIKTSSQNQQRGGFNAFDRAIGQTSNKSLNFNQGRFNKPVVNNPIADNSFDNAIAEPSYTRHASSFQTPTNQHQSPFPRKPKIVFGKRAKLPDDECVVSGHNSPFNAAKKNDIPFWNPKPVNNSLLDQAIENDFNQPPVNSFNQPTVNSFNQPPVNNFNQPPINSFNQPPINSFNQPPVNIFNQPPTHSFNQPPSNSFKQPAPNNFGQNPFGQVPTTKHVSPFSKTSNTQSNRPSPFDQSIAGAHKPVFNSTEVRPALSKTPSVIYPKQRIRRLSAPYERPAKAPVNKRLGKAVEDNQPIPARVLPKAKEPVTKPPVLKSAPTQPPLMPNKTTASLFLANDPGRSTPEKRAQRFGAYQVLYQEFKERRVIERKQAIRDGLIPNPDEQTSLEDAIDFRGSCILKCPEFEMLERDMQNDLDDLEKDAEGNIDPDKAVKKYRRSAAGGEQPLPSDVRTPAALNKTLDYLVDNILANNSIDKCHKFVRDRTRSIRQDFTLQNIRDLDAVATHERIARFHILSLHEMCEYDEGTFSLPQEMEQLHKTLISLMEFYDDLRDRGIETENEAEFRAYHIISQIKDEDIAQRSMRLPVYIFKSQYITRALKFRALSQRNNEILESSSRRNKPENIEACQNFYSYFFKLIADPGTSFLMACLLETHFSEVRKGALKAMNASYMMKAGGVQAEHVRQVLAYDTIKQLFKEAMLYGIVIDNSLGEPTLSFGQKHYSKKLLVFKEPLSNPSQRKSFLLVEPKKAGRTFRDIVNGINPHVTPLPNQNVFATQVNPLNPQAIVNENATPVLNYKLSELTGPDDQQKEKEKQYAEIKNQAALANELAEQERKKLELLMEKNKQLKHVRLEALRAEAESRKKEQLIKEEIMRKEEMEKERDREAQRQVALLKEQREKLMACMRMKAIRSQACQRLFNQIISQVVKEESRVITIKNVRKRRSAKKIGVPWLKRARNKIAKRESLAEKVKQRWHFNKFMVTHNPYIPSDDTIYKAIPVHATPKGIHERTTQSIQAEKIALEEVDPITSESSIWEAEDFSKNIYPRIRENMMEKDELEGSKRTWRLLINAPDTVSDSALWFRRKFNLDDLFFRNDALYQAFDIKLHLSTPDTQVACDHAFQTGAIIFSLPESKNDKTPIESLKYWSNNKKRLDKLVQDLHQYNPGLKVPILFTYFPDSSLTESTIEKIPKFLGLETNQLVSDYHVLVMNPLTISKRINEEVNWLSRSFAISK</sequence>
<evidence type="ECO:0000256" key="2">
    <source>
        <dbReference type="SAM" id="MobiDB-lite"/>
    </source>
</evidence>
<feature type="domain" description="SAC3/GANP/THP3 conserved" evidence="3">
    <location>
        <begin position="439"/>
        <end position="743"/>
    </location>
</feature>
<evidence type="ECO:0000313" key="4">
    <source>
        <dbReference type="EMBL" id="KAG2238029.1"/>
    </source>
</evidence>
<dbReference type="Proteomes" id="UP000613177">
    <property type="component" value="Unassembled WGS sequence"/>
</dbReference>
<dbReference type="InterPro" id="IPR005062">
    <property type="entry name" value="SAC3/GANP/THP3_conserved"/>
</dbReference>
<dbReference type="InterPro" id="IPR045107">
    <property type="entry name" value="SAC3/GANP/THP3"/>
</dbReference>
<feature type="region of interest" description="Disordered" evidence="2">
    <location>
        <begin position="221"/>
        <end position="277"/>
    </location>
</feature>
<dbReference type="GO" id="GO:0005737">
    <property type="term" value="C:cytoplasm"/>
    <property type="evidence" value="ECO:0007669"/>
    <property type="project" value="TreeGrafter"/>
</dbReference>
<dbReference type="GO" id="GO:0006406">
    <property type="term" value="P:mRNA export from nucleus"/>
    <property type="evidence" value="ECO:0007669"/>
    <property type="project" value="TreeGrafter"/>
</dbReference>
<evidence type="ECO:0000256" key="1">
    <source>
        <dbReference type="SAM" id="Coils"/>
    </source>
</evidence>